<name>A0ABQ4Q4H7_9BURK</name>
<protein>
    <submittedName>
        <fullName evidence="2">Uncharacterized protein</fullName>
    </submittedName>
</protein>
<accession>A0ABQ4Q4H7</accession>
<keyword evidence="1" id="KW-0472">Membrane</keyword>
<dbReference type="Proteomes" id="UP000887222">
    <property type="component" value="Unassembled WGS sequence"/>
</dbReference>
<keyword evidence="1" id="KW-0812">Transmembrane</keyword>
<gene>
    <name evidence="2" type="ORF">NCCP691_19250</name>
</gene>
<evidence type="ECO:0000256" key="1">
    <source>
        <dbReference type="SAM" id="Phobius"/>
    </source>
</evidence>
<keyword evidence="1" id="KW-1133">Transmembrane helix</keyword>
<feature type="transmembrane region" description="Helical" evidence="1">
    <location>
        <begin position="90"/>
        <end position="111"/>
    </location>
</feature>
<dbReference type="EMBL" id="BPMK01000007">
    <property type="protein sequence ID" value="GIZ51911.1"/>
    <property type="molecule type" value="Genomic_DNA"/>
</dbReference>
<reference evidence="2 3" key="1">
    <citation type="journal article" date="2022" name="Int. J. Syst. Evol. Microbiol.">
        <title>Noviherbaspirillum aridicola sp. nov., isolated from an arid soil in Pakistan.</title>
        <authorList>
            <person name="Khan I.U."/>
            <person name="Saqib M."/>
            <person name="Amin A."/>
            <person name="Hussain F."/>
            <person name="Li L."/>
            <person name="Liu Y.H."/>
            <person name="Fang B.Z."/>
            <person name="Ahmed I."/>
            <person name="Li W.J."/>
        </authorList>
    </citation>
    <scope>NUCLEOTIDE SEQUENCE [LARGE SCALE GENOMIC DNA]</scope>
    <source>
        <strain evidence="2 3">NCCP-691</strain>
    </source>
</reference>
<proteinExistence type="predicted"/>
<evidence type="ECO:0000313" key="2">
    <source>
        <dbReference type="EMBL" id="GIZ51911.1"/>
    </source>
</evidence>
<keyword evidence="3" id="KW-1185">Reference proteome</keyword>
<evidence type="ECO:0000313" key="3">
    <source>
        <dbReference type="Proteomes" id="UP000887222"/>
    </source>
</evidence>
<comment type="caution">
    <text evidence="2">The sequence shown here is derived from an EMBL/GenBank/DDBJ whole genome shotgun (WGS) entry which is preliminary data.</text>
</comment>
<sequence>MFVDQYADNAPVLKAKVELESGSTKAVGEFHEDSGDYKFAVKSFEKPGEYPVTLTVTAGDDVDILAANLVIPDGHAGEDHAHGDNTSSPLYQRIGIGAAALVVLALLILGVRRLKKTRGAGGLK</sequence>
<organism evidence="2 3">
    <name type="scientific">Noviherbaspirillum aridicola</name>
    <dbReference type="NCBI Taxonomy" id="2849687"/>
    <lineage>
        <taxon>Bacteria</taxon>
        <taxon>Pseudomonadati</taxon>
        <taxon>Pseudomonadota</taxon>
        <taxon>Betaproteobacteria</taxon>
        <taxon>Burkholderiales</taxon>
        <taxon>Oxalobacteraceae</taxon>
        <taxon>Noviherbaspirillum</taxon>
    </lineage>
</organism>